<reference evidence="1 2" key="1">
    <citation type="submission" date="2019-08" db="EMBL/GenBank/DDBJ databases">
        <title>Draft genome sequence of Ulvibacter marinus type strain NBRC 109484.</title>
        <authorList>
            <person name="Kawano K."/>
            <person name="Ushijima N."/>
            <person name="Kihara M."/>
            <person name="Itoh H."/>
        </authorList>
    </citation>
    <scope>NUCLEOTIDE SEQUENCE [LARGE SCALE GENOMIC DNA]</scope>
    <source>
        <strain evidence="1 2">NBRC 109484</strain>
    </source>
</reference>
<keyword evidence="2" id="KW-1185">Reference proteome</keyword>
<dbReference type="OrthoDB" id="4868247at2"/>
<organism evidence="1 2">
    <name type="scientific">Patiriisocius marinus</name>
    <dbReference type="NCBI Taxonomy" id="1397112"/>
    <lineage>
        <taxon>Bacteria</taxon>
        <taxon>Pseudomonadati</taxon>
        <taxon>Bacteroidota</taxon>
        <taxon>Flavobacteriia</taxon>
        <taxon>Flavobacteriales</taxon>
        <taxon>Flavobacteriaceae</taxon>
        <taxon>Patiriisocius</taxon>
    </lineage>
</organism>
<evidence type="ECO:0000313" key="2">
    <source>
        <dbReference type="Proteomes" id="UP000326509"/>
    </source>
</evidence>
<dbReference type="Pfam" id="PF14345">
    <property type="entry name" value="GDYXXLXY"/>
    <property type="match status" value="1"/>
</dbReference>
<sequence>MNKIIIILVFGVMVLAQLFVPGNMIYQQEAVLTEGTAYKFKTRPIDPTDPLRGKYIFLDYQMNFVAANNDSISYGDTIYVYIENDENGFAVATKASKTPLDTEQDFIVTTATNSYDDSVHFNLPFNVFYMEESKAYEAEVYVREANRDADLENCYGLVYIKGDKAVLNDVIVNDISIKDYVLQERLD</sequence>
<dbReference type="EMBL" id="BKCG01000001">
    <property type="protein sequence ID" value="GER57983.1"/>
    <property type="molecule type" value="Genomic_DNA"/>
</dbReference>
<evidence type="ECO:0008006" key="3">
    <source>
        <dbReference type="Google" id="ProtNLM"/>
    </source>
</evidence>
<gene>
    <name evidence="1" type="ORF">ULMA_00910</name>
</gene>
<evidence type="ECO:0000313" key="1">
    <source>
        <dbReference type="EMBL" id="GER57983.1"/>
    </source>
</evidence>
<dbReference type="Proteomes" id="UP000326509">
    <property type="component" value="Unassembled WGS sequence"/>
</dbReference>
<proteinExistence type="predicted"/>
<accession>A0A5J4IX18</accession>
<protein>
    <recommendedName>
        <fullName evidence="3">GDYXXLXY protein</fullName>
    </recommendedName>
</protein>
<name>A0A5J4IX18_9FLAO</name>
<dbReference type="InterPro" id="IPR025833">
    <property type="entry name" value="GDYXXLXY"/>
</dbReference>
<comment type="caution">
    <text evidence="1">The sequence shown here is derived from an EMBL/GenBank/DDBJ whole genome shotgun (WGS) entry which is preliminary data.</text>
</comment>
<dbReference type="AlphaFoldDB" id="A0A5J4IX18"/>
<dbReference type="RefSeq" id="WP_151672085.1">
    <property type="nucleotide sequence ID" value="NZ_BKCG01000001.1"/>
</dbReference>